<keyword evidence="4" id="KW-0503">Monooxygenase</keyword>
<evidence type="ECO:0000256" key="2">
    <source>
        <dbReference type="ARBA" id="ARBA00022643"/>
    </source>
</evidence>
<dbReference type="InterPro" id="IPR013785">
    <property type="entry name" value="Aldolase_TIM"/>
</dbReference>
<dbReference type="CDD" id="cd04730">
    <property type="entry name" value="NPD_like"/>
    <property type="match status" value="1"/>
</dbReference>
<evidence type="ECO:0000313" key="5">
    <source>
        <dbReference type="Proteomes" id="UP000284656"/>
    </source>
</evidence>
<proteinExistence type="predicted"/>
<protein>
    <submittedName>
        <fullName evidence="4">Monooxygenase</fullName>
    </submittedName>
</protein>
<dbReference type="Gene3D" id="3.20.20.70">
    <property type="entry name" value="Aldolase class I"/>
    <property type="match status" value="1"/>
</dbReference>
<name>A0A423ERQ8_9PSED</name>
<keyword evidence="3" id="KW-0560">Oxidoreductase</keyword>
<evidence type="ECO:0000256" key="1">
    <source>
        <dbReference type="ARBA" id="ARBA00022630"/>
    </source>
</evidence>
<accession>A0A423ERQ8</accession>
<evidence type="ECO:0000313" key="4">
    <source>
        <dbReference type="EMBL" id="ROM33982.1"/>
    </source>
</evidence>
<dbReference type="PANTHER" id="PTHR32332:SF38">
    <property type="entry name" value="MONOOXYGENASE RV1533-RELATED"/>
    <property type="match status" value="1"/>
</dbReference>
<keyword evidence="2" id="KW-0288">FMN</keyword>
<gene>
    <name evidence="4" type="ORF">BK648_24810</name>
</gene>
<sequence length="378" mass="40565">MKTSVCSLLGIDLPIFAFSHCRDVVAEVTRAGGMGVLGVAGFTPERLEEELAWIDAHCDGKPYGIDILIPNRYSKGPTVAGVDLLQLIPAEHTAFLNRMCLEAGIAALPQGEAEQMMRAELARINMTPDSAAGLIEVAMRHPIKLLVNALGTPPKKMVESLQSRGVKVGSMVGSLEHAHAQVNAGVDLLIAQGCEAGGHTGRVTSMILWPQIVDAVAPLPVLAAGGIGSGRQMAAALAMGAEGIWCGSIWLGTDKSDLGPDLKARLFAARAEDAVQSRSVTGKPCRMLRSKFSEAWEQPGAPAPLTMPLQTLATQETRLRIERARAHEYMSYPVGQVVGDMYRETSVREIFYSFLQGFIEASERLSALLEPEQEQEAP</sequence>
<keyword evidence="1" id="KW-0285">Flavoprotein</keyword>
<organism evidence="4 5">
    <name type="scientific">Pseudomonas poae</name>
    <dbReference type="NCBI Taxonomy" id="200451"/>
    <lineage>
        <taxon>Bacteria</taxon>
        <taxon>Pseudomonadati</taxon>
        <taxon>Pseudomonadota</taxon>
        <taxon>Gammaproteobacteria</taxon>
        <taxon>Pseudomonadales</taxon>
        <taxon>Pseudomonadaceae</taxon>
        <taxon>Pseudomonas</taxon>
    </lineage>
</organism>
<dbReference type="InterPro" id="IPR004136">
    <property type="entry name" value="NMO"/>
</dbReference>
<dbReference type="SUPFAM" id="SSF51412">
    <property type="entry name" value="Inosine monophosphate dehydrogenase (IMPDH)"/>
    <property type="match status" value="1"/>
</dbReference>
<comment type="caution">
    <text evidence="4">The sequence shown here is derived from an EMBL/GenBank/DDBJ whole genome shotgun (WGS) entry which is preliminary data.</text>
</comment>
<dbReference type="GO" id="GO:0018580">
    <property type="term" value="F:nitronate monooxygenase activity"/>
    <property type="evidence" value="ECO:0007669"/>
    <property type="project" value="InterPro"/>
</dbReference>
<dbReference type="EMBL" id="MOAY01000081">
    <property type="protein sequence ID" value="ROM33982.1"/>
    <property type="molecule type" value="Genomic_DNA"/>
</dbReference>
<dbReference type="Proteomes" id="UP000284656">
    <property type="component" value="Unassembled WGS sequence"/>
</dbReference>
<dbReference type="Pfam" id="PF03060">
    <property type="entry name" value="NMO"/>
    <property type="match status" value="1"/>
</dbReference>
<dbReference type="AlphaFoldDB" id="A0A423ERQ8"/>
<evidence type="ECO:0000256" key="3">
    <source>
        <dbReference type="ARBA" id="ARBA00023002"/>
    </source>
</evidence>
<reference evidence="4 5" key="1">
    <citation type="submission" date="2016-10" db="EMBL/GenBank/DDBJ databases">
        <title>Comparative genome analysis of multiple Pseudomonas spp. focuses on biocontrol and plant growth promoting traits.</title>
        <authorList>
            <person name="Tao X.-Y."/>
            <person name="Taylor C.G."/>
        </authorList>
    </citation>
    <scope>NUCLEOTIDE SEQUENCE [LARGE SCALE GENOMIC DNA]</scope>
    <source>
        <strain evidence="4 5">29G9</strain>
    </source>
</reference>
<dbReference type="PANTHER" id="PTHR32332">
    <property type="entry name" value="2-NITROPROPANE DIOXYGENASE"/>
    <property type="match status" value="1"/>
</dbReference>
<dbReference type="RefSeq" id="WP_123718365.1">
    <property type="nucleotide sequence ID" value="NZ_MOAY01000081.1"/>
</dbReference>